<proteinExistence type="predicted"/>
<evidence type="ECO:0000256" key="1">
    <source>
        <dbReference type="SAM" id="MobiDB-lite"/>
    </source>
</evidence>
<feature type="region of interest" description="Disordered" evidence="1">
    <location>
        <begin position="1"/>
        <end position="39"/>
    </location>
</feature>
<dbReference type="GeneID" id="85402349"/>
<keyword evidence="3" id="KW-1185">Reference proteome</keyword>
<feature type="compositionally biased region" description="Basic and acidic residues" evidence="1">
    <location>
        <begin position="1"/>
        <end position="14"/>
    </location>
</feature>
<dbReference type="RefSeq" id="XP_060387645.1">
    <property type="nucleotide sequence ID" value="XM_060518111.1"/>
</dbReference>
<feature type="compositionally biased region" description="Basic and acidic residues" evidence="1">
    <location>
        <begin position="23"/>
        <end position="39"/>
    </location>
</feature>
<comment type="caution">
    <text evidence="2">The sequence shown here is derived from an EMBL/GenBank/DDBJ whole genome shotgun (WGS) entry which is preliminary data.</text>
</comment>
<name>A0ABQ9RR51_9PEZI</name>
<evidence type="ECO:0000313" key="2">
    <source>
        <dbReference type="EMBL" id="KAK1509949.1"/>
    </source>
</evidence>
<protein>
    <submittedName>
        <fullName evidence="2">Uncharacterized protein</fullName>
    </submittedName>
</protein>
<organism evidence="2 3">
    <name type="scientific">Colletotrichum tamarilloi</name>
    <dbReference type="NCBI Taxonomy" id="1209934"/>
    <lineage>
        <taxon>Eukaryota</taxon>
        <taxon>Fungi</taxon>
        <taxon>Dikarya</taxon>
        <taxon>Ascomycota</taxon>
        <taxon>Pezizomycotina</taxon>
        <taxon>Sordariomycetes</taxon>
        <taxon>Hypocreomycetidae</taxon>
        <taxon>Glomerellales</taxon>
        <taxon>Glomerellaceae</taxon>
        <taxon>Colletotrichum</taxon>
        <taxon>Colletotrichum acutatum species complex</taxon>
    </lineage>
</organism>
<reference evidence="2 3" key="1">
    <citation type="submission" date="2016-10" db="EMBL/GenBank/DDBJ databases">
        <title>The genome sequence of Colletotrichum fioriniae PJ7.</title>
        <authorList>
            <person name="Baroncelli R."/>
        </authorList>
    </citation>
    <scope>NUCLEOTIDE SEQUENCE [LARGE SCALE GENOMIC DNA]</scope>
    <source>
        <strain evidence="2 3">Tom-12</strain>
    </source>
</reference>
<evidence type="ECO:0000313" key="3">
    <source>
        <dbReference type="Proteomes" id="UP001227543"/>
    </source>
</evidence>
<sequence>MEEGEERSKTRSNEMGKQNPGKSTREGDKTGREEPRQLT</sequence>
<dbReference type="Proteomes" id="UP001227543">
    <property type="component" value="Unassembled WGS sequence"/>
</dbReference>
<dbReference type="EMBL" id="MLFU01000004">
    <property type="protein sequence ID" value="KAK1509949.1"/>
    <property type="molecule type" value="Genomic_DNA"/>
</dbReference>
<accession>A0ABQ9RR51</accession>
<gene>
    <name evidence="2" type="ORF">CTAM01_02072</name>
</gene>